<keyword evidence="3" id="KW-1185">Reference proteome</keyword>
<dbReference type="EMBL" id="JBHTAJ010000096">
    <property type="protein sequence ID" value="MFC7184301.1"/>
    <property type="molecule type" value="Genomic_DNA"/>
</dbReference>
<evidence type="ECO:0008006" key="4">
    <source>
        <dbReference type="Google" id="ProtNLM"/>
    </source>
</evidence>
<gene>
    <name evidence="2" type="ORF">ACFQMG_32590</name>
</gene>
<reference evidence="3" key="1">
    <citation type="journal article" date="2019" name="Int. J. Syst. Evol. Microbiol.">
        <title>The Global Catalogue of Microorganisms (GCM) 10K type strain sequencing project: providing services to taxonomists for standard genome sequencing and annotation.</title>
        <authorList>
            <consortium name="The Broad Institute Genomics Platform"/>
            <consortium name="The Broad Institute Genome Sequencing Center for Infectious Disease"/>
            <person name="Wu L."/>
            <person name="Ma J."/>
        </authorList>
    </citation>
    <scope>NUCLEOTIDE SEQUENCE [LARGE SCALE GENOMIC DNA]</scope>
    <source>
        <strain evidence="3">CGMCC 1.12859</strain>
    </source>
</reference>
<name>A0ABW2G8G8_9ACTN</name>
<comment type="caution">
    <text evidence="2">The sequence shown here is derived from an EMBL/GenBank/DDBJ whole genome shotgun (WGS) entry which is preliminary data.</text>
</comment>
<dbReference type="RefSeq" id="WP_345706116.1">
    <property type="nucleotide sequence ID" value="NZ_BAABKV010000001.1"/>
</dbReference>
<evidence type="ECO:0000313" key="2">
    <source>
        <dbReference type="EMBL" id="MFC7184301.1"/>
    </source>
</evidence>
<proteinExistence type="predicted"/>
<protein>
    <recommendedName>
        <fullName evidence="4">Guanylate cyclase domain-containing protein</fullName>
    </recommendedName>
</protein>
<feature type="region of interest" description="Disordered" evidence="1">
    <location>
        <begin position="194"/>
        <end position="227"/>
    </location>
</feature>
<sequence length="251" mass="27264">MNDKDRFARHLVIGVDAKGYSSHDAVGQDELQQILLGLLDRAAAAVDLDRSRWTRQPQGDCEFSLVPPDQPEPRIVDDFVRELDAALDRHNHSRLPEFRLRLRVAAHFGVAYPSDTGFAGQAAVVTARLLNSAELKAALADTPEADVVLMLSDRVYTDVVANRHVSTRPSEFGRVEMALADYTGPAWIRRLRRSGPPTRQAAGPAAPGLRPSAAEGGPHAPAIHHSDVQNTFHGPVTAEVIGINLAGRDGR</sequence>
<evidence type="ECO:0000256" key="1">
    <source>
        <dbReference type="SAM" id="MobiDB-lite"/>
    </source>
</evidence>
<accession>A0ABW2G8G8</accession>
<evidence type="ECO:0000313" key="3">
    <source>
        <dbReference type="Proteomes" id="UP001596435"/>
    </source>
</evidence>
<dbReference type="Proteomes" id="UP001596435">
    <property type="component" value="Unassembled WGS sequence"/>
</dbReference>
<organism evidence="2 3">
    <name type="scientific">Kitasatospora paranensis</name>
    <dbReference type="NCBI Taxonomy" id="258053"/>
    <lineage>
        <taxon>Bacteria</taxon>
        <taxon>Bacillati</taxon>
        <taxon>Actinomycetota</taxon>
        <taxon>Actinomycetes</taxon>
        <taxon>Kitasatosporales</taxon>
        <taxon>Streptomycetaceae</taxon>
        <taxon>Kitasatospora</taxon>
    </lineage>
</organism>